<accession>A0ABN7UMY5</accession>
<comment type="caution">
    <text evidence="1">The sequence shown here is derived from an EMBL/GenBank/DDBJ whole genome shotgun (WGS) entry which is preliminary data.</text>
</comment>
<keyword evidence="2" id="KW-1185">Reference proteome</keyword>
<sequence>MSVPLHIRKNLLPVHLYCSLGRTPNRNLYTEYRSLTGTMGYSHNNRAHTLYAGPTTLYSMQQTGLRDHFHDLPNLHTSNNETRVETYGNYIKLRLINIETTSSLGFLVLSPTQKIKAPPKHPPNTMLYTDRSNNKHVLTNKKTTISTKFL</sequence>
<protein>
    <submittedName>
        <fullName evidence="1">45866_t:CDS:1</fullName>
    </submittedName>
</protein>
<gene>
    <name evidence="1" type="ORF">GMARGA_LOCUS8606</name>
</gene>
<name>A0ABN7UMY5_GIGMA</name>
<evidence type="ECO:0000313" key="1">
    <source>
        <dbReference type="EMBL" id="CAG8636351.1"/>
    </source>
</evidence>
<reference evidence="1 2" key="1">
    <citation type="submission" date="2021-06" db="EMBL/GenBank/DDBJ databases">
        <authorList>
            <person name="Kallberg Y."/>
            <person name="Tangrot J."/>
            <person name="Rosling A."/>
        </authorList>
    </citation>
    <scope>NUCLEOTIDE SEQUENCE [LARGE SCALE GENOMIC DNA]</scope>
    <source>
        <strain evidence="1 2">120-4 pot B 10/14</strain>
    </source>
</reference>
<proteinExistence type="predicted"/>
<evidence type="ECO:0000313" key="2">
    <source>
        <dbReference type="Proteomes" id="UP000789901"/>
    </source>
</evidence>
<organism evidence="1 2">
    <name type="scientific">Gigaspora margarita</name>
    <dbReference type="NCBI Taxonomy" id="4874"/>
    <lineage>
        <taxon>Eukaryota</taxon>
        <taxon>Fungi</taxon>
        <taxon>Fungi incertae sedis</taxon>
        <taxon>Mucoromycota</taxon>
        <taxon>Glomeromycotina</taxon>
        <taxon>Glomeromycetes</taxon>
        <taxon>Diversisporales</taxon>
        <taxon>Gigasporaceae</taxon>
        <taxon>Gigaspora</taxon>
    </lineage>
</organism>
<dbReference type="Proteomes" id="UP000789901">
    <property type="component" value="Unassembled WGS sequence"/>
</dbReference>
<dbReference type="EMBL" id="CAJVQB010004461">
    <property type="protein sequence ID" value="CAG8636351.1"/>
    <property type="molecule type" value="Genomic_DNA"/>
</dbReference>